<dbReference type="PROSITE" id="PS51387">
    <property type="entry name" value="FAD_PCMH"/>
    <property type="match status" value="1"/>
</dbReference>
<evidence type="ECO:0000256" key="5">
    <source>
        <dbReference type="ARBA" id="ARBA00022946"/>
    </source>
</evidence>
<dbReference type="EMBL" id="WSZK01000035">
    <property type="protein sequence ID" value="MWG36402.1"/>
    <property type="molecule type" value="Genomic_DNA"/>
</dbReference>
<dbReference type="InterPro" id="IPR004113">
    <property type="entry name" value="FAD-bd_oxidored_4_C"/>
</dbReference>
<evidence type="ECO:0000256" key="2">
    <source>
        <dbReference type="ARBA" id="ARBA00008000"/>
    </source>
</evidence>
<dbReference type="Pfam" id="PF02754">
    <property type="entry name" value="CCG"/>
    <property type="match status" value="1"/>
</dbReference>
<dbReference type="PROSITE" id="PS00198">
    <property type="entry name" value="4FE4S_FER_1"/>
    <property type="match status" value="1"/>
</dbReference>
<dbReference type="InterPro" id="IPR017896">
    <property type="entry name" value="4Fe4S_Fe-S-bd"/>
</dbReference>
<dbReference type="GO" id="GO:0004458">
    <property type="term" value="F:D-lactate dehydrogenase (cytochrome) activity"/>
    <property type="evidence" value="ECO:0007669"/>
    <property type="project" value="UniProtKB-EC"/>
</dbReference>
<comment type="cofactor">
    <cofactor evidence="1">
        <name>FAD</name>
        <dbReference type="ChEBI" id="CHEBI:57692"/>
    </cofactor>
</comment>
<dbReference type="Gene3D" id="3.30.70.2190">
    <property type="match status" value="1"/>
</dbReference>
<dbReference type="InterPro" id="IPR016164">
    <property type="entry name" value="FAD-linked_Oxase-like_C"/>
</dbReference>
<dbReference type="InterPro" id="IPR017900">
    <property type="entry name" value="4Fe4S_Fe_S_CS"/>
</dbReference>
<evidence type="ECO:0000313" key="11">
    <source>
        <dbReference type="EMBL" id="MWG36402.1"/>
    </source>
</evidence>
<evidence type="ECO:0000259" key="9">
    <source>
        <dbReference type="PROSITE" id="PS51379"/>
    </source>
</evidence>
<evidence type="ECO:0000256" key="8">
    <source>
        <dbReference type="SAM" id="MobiDB-lite"/>
    </source>
</evidence>
<gene>
    <name evidence="11" type="ORF">GQS65_18250</name>
</gene>
<dbReference type="GO" id="GO:0008720">
    <property type="term" value="F:D-lactate dehydrogenase (NAD+) activity"/>
    <property type="evidence" value="ECO:0007669"/>
    <property type="project" value="TreeGrafter"/>
</dbReference>
<dbReference type="SUPFAM" id="SSF55103">
    <property type="entry name" value="FAD-linked oxidases, C-terminal domain"/>
    <property type="match status" value="1"/>
</dbReference>
<dbReference type="AlphaFoldDB" id="A0A6B0GNM0"/>
<keyword evidence="12" id="KW-1185">Reference proteome</keyword>
<keyword evidence="3" id="KW-0285">Flavoprotein</keyword>
<reference evidence="11 12" key="1">
    <citation type="submission" date="2019-12" db="EMBL/GenBank/DDBJ databases">
        <title>Halocatena pleomorpha gen. nov. sp. nov., an extremely halophilic archaeon of family Halobacteriaceae isolated from saltpan soil.</title>
        <authorList>
            <person name="Pal Y."/>
            <person name="Verma A."/>
            <person name="Krishnamurthi S."/>
            <person name="Kumar P."/>
        </authorList>
    </citation>
    <scope>NUCLEOTIDE SEQUENCE [LARGE SCALE GENOMIC DNA]</scope>
    <source>
        <strain evidence="11 12">JCM 16495</strain>
    </source>
</reference>
<accession>A0A6B0GNM0</accession>
<name>A0A6B0GNM0_9EURY</name>
<proteinExistence type="inferred from homology"/>
<comment type="caution">
    <text evidence="11">The sequence shown here is derived from an EMBL/GenBank/DDBJ whole genome shotgun (WGS) entry which is preliminary data.</text>
</comment>
<organism evidence="11 12">
    <name type="scientific">Halomarina oriensis</name>
    <dbReference type="NCBI Taxonomy" id="671145"/>
    <lineage>
        <taxon>Archaea</taxon>
        <taxon>Methanobacteriati</taxon>
        <taxon>Methanobacteriota</taxon>
        <taxon>Stenosarchaea group</taxon>
        <taxon>Halobacteria</taxon>
        <taxon>Halobacteriales</taxon>
        <taxon>Natronomonadaceae</taxon>
        <taxon>Halomarina</taxon>
    </lineage>
</organism>
<dbReference type="InterPro" id="IPR036318">
    <property type="entry name" value="FAD-bd_PCMH-like_sf"/>
</dbReference>
<evidence type="ECO:0000313" key="12">
    <source>
        <dbReference type="Proteomes" id="UP000451471"/>
    </source>
</evidence>
<dbReference type="PANTHER" id="PTHR11748:SF111">
    <property type="entry name" value="D-LACTATE DEHYDROGENASE, MITOCHONDRIAL-RELATED"/>
    <property type="match status" value="1"/>
</dbReference>
<evidence type="ECO:0000256" key="6">
    <source>
        <dbReference type="ARBA" id="ARBA00023002"/>
    </source>
</evidence>
<evidence type="ECO:0000259" key="10">
    <source>
        <dbReference type="PROSITE" id="PS51387"/>
    </source>
</evidence>
<feature type="compositionally biased region" description="Basic and acidic residues" evidence="8">
    <location>
        <begin position="1032"/>
        <end position="1047"/>
    </location>
</feature>
<keyword evidence="5" id="KW-0809">Transit peptide</keyword>
<dbReference type="InterPro" id="IPR016169">
    <property type="entry name" value="FAD-bd_PCMH_sub2"/>
</dbReference>
<dbReference type="Gene3D" id="3.30.70.2740">
    <property type="match status" value="1"/>
</dbReference>
<keyword evidence="6" id="KW-0560">Oxidoreductase</keyword>
<dbReference type="EC" id="1.1.2.4" evidence="7"/>
<dbReference type="PROSITE" id="PS51379">
    <property type="entry name" value="4FE4S_FER_2"/>
    <property type="match status" value="1"/>
</dbReference>
<feature type="region of interest" description="Disordered" evidence="8">
    <location>
        <begin position="1032"/>
        <end position="1098"/>
    </location>
</feature>
<dbReference type="Gene3D" id="3.30.465.10">
    <property type="match status" value="1"/>
</dbReference>
<evidence type="ECO:0000256" key="3">
    <source>
        <dbReference type="ARBA" id="ARBA00022630"/>
    </source>
</evidence>
<dbReference type="InterPro" id="IPR016166">
    <property type="entry name" value="FAD-bd_PCMH"/>
</dbReference>
<dbReference type="Pfam" id="PF02913">
    <property type="entry name" value="FAD-oxidase_C"/>
    <property type="match status" value="1"/>
</dbReference>
<dbReference type="InterPro" id="IPR004017">
    <property type="entry name" value="Cys_rich_dom"/>
</dbReference>
<dbReference type="GO" id="GO:1903457">
    <property type="term" value="P:lactate catabolic process"/>
    <property type="evidence" value="ECO:0007669"/>
    <property type="project" value="TreeGrafter"/>
</dbReference>
<dbReference type="GO" id="GO:0071949">
    <property type="term" value="F:FAD binding"/>
    <property type="evidence" value="ECO:0007669"/>
    <property type="project" value="InterPro"/>
</dbReference>
<sequence>MALGERSGDPAEDPRATYDYEMGDVARPGLVEDLESLVEGDVRFDDYSRALYATDASAYEQVPIGVVFPTSTEDVAATMRYCANRKIPVLPRGGGTSLAGQTVNRAVVLDFTRHMDAVTDVSPGRRRATAQAGAILGELNRELADHDLKFAPDPAWADKSAIGGAVGNNSTGAHSLVYGKTDAYVESCEVVLADGHVTRFGEISVEELREKADPDSAAWGDGPDSPLLPRIYAEVVRILDEEADEIERRYPDLKRNVSGYNLDVLVEEAHETDSINLARLMAGSEGTLAIVTEVTVSLELVPETKAVALLTYDSLLDALSDVAAILEHDPAAVEVMDDVLLDLARETPEFADVVGLLPDGTDSVLLVEFYADGDAEGEQFVADLVADRVGDVATVTDPSEGATETTGGERYASAALEAHDAEQRAQFWKMRKSGLPILLSRTSDEKHASFIEDTAIPAENLPAYVEEFEEVLEAEGTFASYYAHAGPGVLHIRPLVNTKTERGLESFYAISDAVTELVVKYGGSVSGEHGDGRARTQWNRRLYGDRLWRAFGELKTAFDPEWLLNPGTVCGRDDADASSAHGSAVESHDMRRHLRFDPEYVYEAGFEPTLNWDEENGMQGMVELCHGCGGCRGSQETTGGVMCPTYRAMDEEALSTRGRANALRSAMSGTLPEDPASDEFVEEVMDLCIGCKGCAKDCPSGVDMAKLKAEVEYEYRQRNGSSLRDRLFANVDGVNRLGSAFAPLANALTRLPGVSRLQESLFGIASERDLPGFATESFEDWCSKRTPTVTPEAAHRKVLLFPDTYTNYNRPAAGKAAVEVLEAAGVYVQVPDVGPSGRAAHSKGMLGLARERAQSVVDDLAPRIREGWDVVVLEPSDAVMLQHDYLDLLSGPDVEHLAENVYGFSEYVDVHRLGERLPLSGTGRLTYHGHCHQKSTLKDHHAVGVLRRAGYEVDPLDSGCCGMAGSFGYEAEHYSMSRAIGDVLVEQVEGADGDRTVTPGASCRSQLESFEDHPEHPAELLREAMAMWERGQDTPRPEGVDVVRTRESSSGGPVDEDTGPEPPRQAGEWVDVIRTDDGDTDRERRPTTDDPAERTDDE</sequence>
<evidence type="ECO:0000256" key="1">
    <source>
        <dbReference type="ARBA" id="ARBA00001974"/>
    </source>
</evidence>
<protein>
    <recommendedName>
        <fullName evidence="7">D-lactate dehydrogenase (cytochrome)</fullName>
        <ecNumber evidence="7">1.1.2.4</ecNumber>
    </recommendedName>
</protein>
<dbReference type="Gene3D" id="3.30.43.10">
    <property type="entry name" value="Uridine Diphospho-n-acetylenolpyruvylglucosamine Reductase, domain 2"/>
    <property type="match status" value="1"/>
</dbReference>
<evidence type="ECO:0000256" key="7">
    <source>
        <dbReference type="ARBA" id="ARBA00038897"/>
    </source>
</evidence>
<evidence type="ECO:0000256" key="4">
    <source>
        <dbReference type="ARBA" id="ARBA00022827"/>
    </source>
</evidence>
<dbReference type="SUPFAM" id="SSF46548">
    <property type="entry name" value="alpha-helical ferredoxin"/>
    <property type="match status" value="1"/>
</dbReference>
<dbReference type="InterPro" id="IPR016167">
    <property type="entry name" value="FAD-bd_PCMH_sub1"/>
</dbReference>
<dbReference type="OrthoDB" id="2837at2157"/>
<keyword evidence="4" id="KW-0274">FAD</keyword>
<feature type="domain" description="4Fe-4S ferredoxin-type" evidence="9">
    <location>
        <begin position="679"/>
        <end position="710"/>
    </location>
</feature>
<dbReference type="Proteomes" id="UP000451471">
    <property type="component" value="Unassembled WGS sequence"/>
</dbReference>
<dbReference type="SUPFAM" id="SSF56176">
    <property type="entry name" value="FAD-binding/transporter-associated domain-like"/>
    <property type="match status" value="1"/>
</dbReference>
<dbReference type="Pfam" id="PF13183">
    <property type="entry name" value="Fer4_8"/>
    <property type="match status" value="1"/>
</dbReference>
<dbReference type="Pfam" id="PF01565">
    <property type="entry name" value="FAD_binding_4"/>
    <property type="match status" value="1"/>
</dbReference>
<comment type="similarity">
    <text evidence="2">Belongs to the FAD-binding oxidoreductase/transferase type 4 family.</text>
</comment>
<feature type="compositionally biased region" description="Basic and acidic residues" evidence="8">
    <location>
        <begin position="1071"/>
        <end position="1098"/>
    </location>
</feature>
<dbReference type="PANTHER" id="PTHR11748">
    <property type="entry name" value="D-LACTATE DEHYDROGENASE"/>
    <property type="match status" value="1"/>
</dbReference>
<dbReference type="InterPro" id="IPR006094">
    <property type="entry name" value="Oxid_FAD_bind_N"/>
</dbReference>
<feature type="domain" description="FAD-binding PCMH-type" evidence="10">
    <location>
        <begin position="59"/>
        <end position="301"/>
    </location>
</feature>